<feature type="transmembrane region" description="Helical" evidence="5">
    <location>
        <begin position="151"/>
        <end position="172"/>
    </location>
</feature>
<reference evidence="7 8" key="1">
    <citation type="submission" date="2024-03" db="EMBL/GenBank/DDBJ databases">
        <title>Aquirufa genome sequencing.</title>
        <authorList>
            <person name="Pitt A."/>
            <person name="Hahn M.W."/>
        </authorList>
    </citation>
    <scope>NUCLEOTIDE SEQUENCE [LARGE SCALE GENOMIC DNA]</scope>
    <source>
        <strain evidence="7 8">KTFRIE-69F</strain>
    </source>
</reference>
<dbReference type="PANTHER" id="PTHR37422:SF13">
    <property type="entry name" value="LIPOPOLYSACCHARIDE BIOSYNTHESIS PROTEIN PA4999-RELATED"/>
    <property type="match status" value="1"/>
</dbReference>
<keyword evidence="2 5" id="KW-0812">Transmembrane</keyword>
<dbReference type="RefSeq" id="WP_377978899.1">
    <property type="nucleotide sequence ID" value="NZ_JBBKXY010000002.1"/>
</dbReference>
<feature type="transmembrane region" description="Helical" evidence="5">
    <location>
        <begin position="28"/>
        <end position="46"/>
    </location>
</feature>
<feature type="transmembrane region" description="Helical" evidence="5">
    <location>
        <begin position="58"/>
        <end position="76"/>
    </location>
</feature>
<protein>
    <submittedName>
        <fullName evidence="7">O-antigen ligase family protein</fullName>
    </submittedName>
</protein>
<keyword evidence="3 5" id="KW-1133">Transmembrane helix</keyword>
<feature type="transmembrane region" description="Helical" evidence="5">
    <location>
        <begin position="228"/>
        <end position="246"/>
    </location>
</feature>
<dbReference type="Proteomes" id="UP001598112">
    <property type="component" value="Unassembled WGS sequence"/>
</dbReference>
<feature type="transmembrane region" description="Helical" evidence="5">
    <location>
        <begin position="88"/>
        <end position="103"/>
    </location>
</feature>
<feature type="transmembrane region" description="Helical" evidence="5">
    <location>
        <begin position="335"/>
        <end position="355"/>
    </location>
</feature>
<dbReference type="InterPro" id="IPR051533">
    <property type="entry name" value="WaaL-like"/>
</dbReference>
<sequence length="420" mass="49323">MDVVKKLYLQAYFFVMALYVFFNKGIAYSFLAEAMWAGGFIVLFLTRKDYAFGWDKRTKILAFLLAVTVGYIGWGLRSYALFDVIRDSFVIQYAWFAFFVFLFKDLRKEMWGYIIWIYTWFPFFALLNFYFQNFSEFFENFILFGSVPFALYKYGDMGVHLLISSLVLMLYLNQRSVRFQITLAVAILLNLLIITAYSRSGMLAYLIGLGLFVVYTKRQEMRDLFKQYARYLPIVLLIVLPLYASIKVKENFQGRKVGMEQLVENVGSIFGVSKDATLDENKFWRLVWWANIIDYSVTPEYALQGKGLGMSLAESDEVVTEIDDLRSPHNFNLTILARFGWPLFLLWCYWLVCLFKPMFKRKLNDQQLMISCVLFTFWLNGSFDVFLEGPMGAFPFWTWVGLYFLGDFFPETESYDTPQS</sequence>
<dbReference type="GO" id="GO:0016874">
    <property type="term" value="F:ligase activity"/>
    <property type="evidence" value="ECO:0007669"/>
    <property type="project" value="UniProtKB-KW"/>
</dbReference>
<name>A0ABW6D9F4_9BACT</name>
<evidence type="ECO:0000256" key="3">
    <source>
        <dbReference type="ARBA" id="ARBA00022989"/>
    </source>
</evidence>
<evidence type="ECO:0000256" key="5">
    <source>
        <dbReference type="SAM" id="Phobius"/>
    </source>
</evidence>
<evidence type="ECO:0000256" key="4">
    <source>
        <dbReference type="ARBA" id="ARBA00023136"/>
    </source>
</evidence>
<keyword evidence="7" id="KW-0436">Ligase</keyword>
<evidence type="ECO:0000313" key="8">
    <source>
        <dbReference type="Proteomes" id="UP001598112"/>
    </source>
</evidence>
<dbReference type="EMBL" id="JBBKXY010000002">
    <property type="protein sequence ID" value="MFD3293633.1"/>
    <property type="molecule type" value="Genomic_DNA"/>
</dbReference>
<dbReference type="Pfam" id="PF04932">
    <property type="entry name" value="Wzy_C"/>
    <property type="match status" value="1"/>
</dbReference>
<evidence type="ECO:0000313" key="7">
    <source>
        <dbReference type="EMBL" id="MFD3293633.1"/>
    </source>
</evidence>
<keyword evidence="8" id="KW-1185">Reference proteome</keyword>
<evidence type="ECO:0000256" key="1">
    <source>
        <dbReference type="ARBA" id="ARBA00004141"/>
    </source>
</evidence>
<organism evidence="7 8">
    <name type="scientific">Aquirufa originis</name>
    <dbReference type="NCBI Taxonomy" id="3096514"/>
    <lineage>
        <taxon>Bacteria</taxon>
        <taxon>Pseudomonadati</taxon>
        <taxon>Bacteroidota</taxon>
        <taxon>Cytophagia</taxon>
        <taxon>Cytophagales</taxon>
        <taxon>Flectobacillaceae</taxon>
        <taxon>Aquirufa</taxon>
    </lineage>
</organism>
<feature type="transmembrane region" description="Helical" evidence="5">
    <location>
        <begin position="367"/>
        <end position="387"/>
    </location>
</feature>
<proteinExistence type="predicted"/>
<feature type="domain" description="O-antigen ligase-related" evidence="6">
    <location>
        <begin position="185"/>
        <end position="348"/>
    </location>
</feature>
<accession>A0ABW6D9F4</accession>
<comment type="subcellular location">
    <subcellularLocation>
        <location evidence="1">Membrane</location>
        <topology evidence="1">Multi-pass membrane protein</topology>
    </subcellularLocation>
</comment>
<feature type="transmembrane region" description="Helical" evidence="5">
    <location>
        <begin position="177"/>
        <end position="194"/>
    </location>
</feature>
<feature type="transmembrane region" description="Helical" evidence="5">
    <location>
        <begin position="200"/>
        <end position="216"/>
    </location>
</feature>
<evidence type="ECO:0000259" key="6">
    <source>
        <dbReference type="Pfam" id="PF04932"/>
    </source>
</evidence>
<feature type="transmembrane region" description="Helical" evidence="5">
    <location>
        <begin position="7"/>
        <end position="22"/>
    </location>
</feature>
<feature type="transmembrane region" description="Helical" evidence="5">
    <location>
        <begin position="110"/>
        <end position="131"/>
    </location>
</feature>
<gene>
    <name evidence="7" type="ORF">SKC35_08030</name>
</gene>
<dbReference type="PANTHER" id="PTHR37422">
    <property type="entry name" value="TEICHURONIC ACID BIOSYNTHESIS PROTEIN TUAE"/>
    <property type="match status" value="1"/>
</dbReference>
<dbReference type="InterPro" id="IPR007016">
    <property type="entry name" value="O-antigen_ligase-rel_domated"/>
</dbReference>
<keyword evidence="4 5" id="KW-0472">Membrane</keyword>
<evidence type="ECO:0000256" key="2">
    <source>
        <dbReference type="ARBA" id="ARBA00022692"/>
    </source>
</evidence>
<comment type="caution">
    <text evidence="7">The sequence shown here is derived from an EMBL/GenBank/DDBJ whole genome shotgun (WGS) entry which is preliminary data.</text>
</comment>